<gene>
    <name evidence="2" type="ORF">ACFO3F_01375</name>
</gene>
<evidence type="ECO:0000313" key="2">
    <source>
        <dbReference type="EMBL" id="MFC4553886.1"/>
    </source>
</evidence>
<comment type="caution">
    <text evidence="2">The sequence shown here is derived from an EMBL/GenBank/DDBJ whole genome shotgun (WGS) entry which is preliminary data.</text>
</comment>
<proteinExistence type="predicted"/>
<feature type="domain" description="SCP" evidence="1">
    <location>
        <begin position="2"/>
        <end position="102"/>
    </location>
</feature>
<dbReference type="InterPro" id="IPR014044">
    <property type="entry name" value="CAP_dom"/>
</dbReference>
<dbReference type="Pfam" id="PF00188">
    <property type="entry name" value="CAP"/>
    <property type="match status" value="1"/>
</dbReference>
<reference evidence="3" key="1">
    <citation type="journal article" date="2019" name="Int. J. Syst. Evol. Microbiol.">
        <title>The Global Catalogue of Microorganisms (GCM) 10K type strain sequencing project: providing services to taxonomists for standard genome sequencing and annotation.</title>
        <authorList>
            <consortium name="The Broad Institute Genomics Platform"/>
            <consortium name="The Broad Institute Genome Sequencing Center for Infectious Disease"/>
            <person name="Wu L."/>
            <person name="Ma J."/>
        </authorList>
    </citation>
    <scope>NUCLEOTIDE SEQUENCE [LARGE SCALE GENOMIC DNA]</scope>
    <source>
        <strain evidence="3">JCM 3369</strain>
    </source>
</reference>
<name>A0ABV9D5Q3_9MICO</name>
<sequence>MTNAARREEGLAALTVSMCARAAAQERAEVLVGEEELVHAPLAPVIEDCAPMTTAAENLVNSTAAPEEVLEAWLGSPGHRANIVDPALTEIGIACVDDDGQALCSQVFLGP</sequence>
<dbReference type="InterPro" id="IPR035940">
    <property type="entry name" value="CAP_sf"/>
</dbReference>
<organism evidence="2 3">
    <name type="scientific">Georgenia faecalis</name>
    <dbReference type="NCBI Taxonomy" id="2483799"/>
    <lineage>
        <taxon>Bacteria</taxon>
        <taxon>Bacillati</taxon>
        <taxon>Actinomycetota</taxon>
        <taxon>Actinomycetes</taxon>
        <taxon>Micrococcales</taxon>
        <taxon>Bogoriellaceae</taxon>
        <taxon>Georgenia</taxon>
    </lineage>
</organism>
<dbReference type="PANTHER" id="PTHR31157:SF1">
    <property type="entry name" value="SCP DOMAIN-CONTAINING PROTEIN"/>
    <property type="match status" value="1"/>
</dbReference>
<dbReference type="Gene3D" id="3.40.33.10">
    <property type="entry name" value="CAP"/>
    <property type="match status" value="1"/>
</dbReference>
<dbReference type="Proteomes" id="UP001595955">
    <property type="component" value="Unassembled WGS sequence"/>
</dbReference>
<evidence type="ECO:0000259" key="1">
    <source>
        <dbReference type="Pfam" id="PF00188"/>
    </source>
</evidence>
<protein>
    <submittedName>
        <fullName evidence="2">CAP domain-containing protein</fullName>
    </submittedName>
</protein>
<dbReference type="EMBL" id="JBHSGF010000001">
    <property type="protein sequence ID" value="MFC4553886.1"/>
    <property type="molecule type" value="Genomic_DNA"/>
</dbReference>
<keyword evidence="3" id="KW-1185">Reference proteome</keyword>
<dbReference type="PANTHER" id="PTHR31157">
    <property type="entry name" value="SCP DOMAIN-CONTAINING PROTEIN"/>
    <property type="match status" value="1"/>
</dbReference>
<dbReference type="SUPFAM" id="SSF55797">
    <property type="entry name" value="PR-1-like"/>
    <property type="match status" value="1"/>
</dbReference>
<dbReference type="RefSeq" id="WP_164471287.1">
    <property type="nucleotide sequence ID" value="NZ_CP033325.1"/>
</dbReference>
<dbReference type="CDD" id="cd05379">
    <property type="entry name" value="CAP_bacterial"/>
    <property type="match status" value="1"/>
</dbReference>
<accession>A0ABV9D5Q3</accession>
<evidence type="ECO:0000313" key="3">
    <source>
        <dbReference type="Proteomes" id="UP001595955"/>
    </source>
</evidence>